<evidence type="ECO:0000313" key="4">
    <source>
        <dbReference type="EMBL" id="MFC4535957.1"/>
    </source>
</evidence>
<keyword evidence="2" id="KW-1133">Transmembrane helix</keyword>
<evidence type="ECO:0000256" key="2">
    <source>
        <dbReference type="SAM" id="Phobius"/>
    </source>
</evidence>
<organism evidence="4 5">
    <name type="scientific">Sphaerisporangium dianthi</name>
    <dbReference type="NCBI Taxonomy" id="1436120"/>
    <lineage>
        <taxon>Bacteria</taxon>
        <taxon>Bacillati</taxon>
        <taxon>Actinomycetota</taxon>
        <taxon>Actinomycetes</taxon>
        <taxon>Streptosporangiales</taxon>
        <taxon>Streptosporangiaceae</taxon>
        <taxon>Sphaerisporangium</taxon>
    </lineage>
</organism>
<dbReference type="SUPFAM" id="SSF48317">
    <property type="entry name" value="Acid phosphatase/Vanadium-dependent haloperoxidase"/>
    <property type="match status" value="1"/>
</dbReference>
<sequence length="274" mass="29393">MSIFTSGRETRARRWFAGGGSARRRRERDARLGLRLTLASGALFLVLVPFALLLVLVETSYGPLHRLDEDTAATLHSYALEHPGWVSFLRLWTDVFGPGTWRIVVGAAAVWLVYKRAPRLAAWAVTTITVGGLLGLALKVVVARARPHLPNPVDLAPGASFPSGHTLNATLGVGIVLLLVMPLLTHRQRVTAWIAGAVIVLGVACTRVALGVHWVSDVAAGLVLGVAVVAATAAAFEAWRRDIGRRPAVPHREGVEPEAMQDISTKGSAHGHRH</sequence>
<dbReference type="PANTHER" id="PTHR14969">
    <property type="entry name" value="SPHINGOSINE-1-PHOSPHATE PHOSPHOHYDROLASE"/>
    <property type="match status" value="1"/>
</dbReference>
<comment type="caution">
    <text evidence="4">The sequence shown here is derived from an EMBL/GenBank/DDBJ whole genome shotgun (WGS) entry which is preliminary data.</text>
</comment>
<dbReference type="InterPro" id="IPR036938">
    <property type="entry name" value="PAP2/HPO_sf"/>
</dbReference>
<dbReference type="RefSeq" id="WP_380849513.1">
    <property type="nucleotide sequence ID" value="NZ_JBHSFP010000037.1"/>
</dbReference>
<dbReference type="Gene3D" id="1.20.144.10">
    <property type="entry name" value="Phosphatidic acid phosphatase type 2/haloperoxidase"/>
    <property type="match status" value="1"/>
</dbReference>
<feature type="domain" description="Phosphatidic acid phosphatase type 2/haloperoxidase" evidence="3">
    <location>
        <begin position="117"/>
        <end position="233"/>
    </location>
</feature>
<dbReference type="Proteomes" id="UP001596004">
    <property type="component" value="Unassembled WGS sequence"/>
</dbReference>
<dbReference type="EMBL" id="JBHSFP010000037">
    <property type="protein sequence ID" value="MFC4535957.1"/>
    <property type="molecule type" value="Genomic_DNA"/>
</dbReference>
<evidence type="ECO:0000259" key="3">
    <source>
        <dbReference type="SMART" id="SM00014"/>
    </source>
</evidence>
<name>A0ABV9CT92_9ACTN</name>
<feature type="transmembrane region" description="Helical" evidence="2">
    <location>
        <begin position="165"/>
        <end position="184"/>
    </location>
</feature>
<keyword evidence="5" id="KW-1185">Reference proteome</keyword>
<feature type="transmembrane region" description="Helical" evidence="2">
    <location>
        <begin position="218"/>
        <end position="236"/>
    </location>
</feature>
<gene>
    <name evidence="4" type="ORF">ACFO60_34765</name>
</gene>
<accession>A0ABV9CT92</accession>
<dbReference type="PANTHER" id="PTHR14969:SF13">
    <property type="entry name" value="AT30094P"/>
    <property type="match status" value="1"/>
</dbReference>
<dbReference type="Pfam" id="PF01569">
    <property type="entry name" value="PAP2"/>
    <property type="match status" value="1"/>
</dbReference>
<keyword evidence="2" id="KW-0812">Transmembrane</keyword>
<keyword evidence="2" id="KW-0472">Membrane</keyword>
<feature type="transmembrane region" description="Helical" evidence="2">
    <location>
        <begin position="121"/>
        <end position="145"/>
    </location>
</feature>
<protein>
    <submittedName>
        <fullName evidence="4">Phosphatase PAP2 family protein</fullName>
    </submittedName>
</protein>
<feature type="transmembrane region" description="Helical" evidence="2">
    <location>
        <begin position="191"/>
        <end position="212"/>
    </location>
</feature>
<feature type="transmembrane region" description="Helical" evidence="2">
    <location>
        <begin position="32"/>
        <end position="57"/>
    </location>
</feature>
<proteinExistence type="predicted"/>
<dbReference type="SMART" id="SM00014">
    <property type="entry name" value="acidPPc"/>
    <property type="match status" value="1"/>
</dbReference>
<dbReference type="InterPro" id="IPR000326">
    <property type="entry name" value="PAP2/HPO"/>
</dbReference>
<feature type="region of interest" description="Disordered" evidence="1">
    <location>
        <begin position="248"/>
        <end position="274"/>
    </location>
</feature>
<dbReference type="CDD" id="cd03392">
    <property type="entry name" value="PAP2_like_2"/>
    <property type="match status" value="1"/>
</dbReference>
<evidence type="ECO:0000313" key="5">
    <source>
        <dbReference type="Proteomes" id="UP001596004"/>
    </source>
</evidence>
<evidence type="ECO:0000256" key="1">
    <source>
        <dbReference type="SAM" id="MobiDB-lite"/>
    </source>
</evidence>
<feature type="transmembrane region" description="Helical" evidence="2">
    <location>
        <begin position="95"/>
        <end position="114"/>
    </location>
</feature>
<reference evidence="5" key="1">
    <citation type="journal article" date="2019" name="Int. J. Syst. Evol. Microbiol.">
        <title>The Global Catalogue of Microorganisms (GCM) 10K type strain sequencing project: providing services to taxonomists for standard genome sequencing and annotation.</title>
        <authorList>
            <consortium name="The Broad Institute Genomics Platform"/>
            <consortium name="The Broad Institute Genome Sequencing Center for Infectious Disease"/>
            <person name="Wu L."/>
            <person name="Ma J."/>
        </authorList>
    </citation>
    <scope>NUCLEOTIDE SEQUENCE [LARGE SCALE GENOMIC DNA]</scope>
    <source>
        <strain evidence="5">CGMCC 4.7132</strain>
    </source>
</reference>